<proteinExistence type="predicted"/>
<gene>
    <name evidence="2" type="ORF">SGRAN_3227</name>
</gene>
<dbReference type="Pfam" id="PF13471">
    <property type="entry name" value="Transglut_core3"/>
    <property type="match status" value="1"/>
</dbReference>
<dbReference type="AlphaFoldDB" id="A0AA86GM66"/>
<accession>A0AA86GM66</accession>
<dbReference type="InterPro" id="IPR053521">
    <property type="entry name" value="McjB-like"/>
</dbReference>
<organism evidence="2 3">
    <name type="scientific">Sphingopyxis granuli</name>
    <dbReference type="NCBI Taxonomy" id="267128"/>
    <lineage>
        <taxon>Bacteria</taxon>
        <taxon>Pseudomonadati</taxon>
        <taxon>Pseudomonadota</taxon>
        <taxon>Alphaproteobacteria</taxon>
        <taxon>Sphingomonadales</taxon>
        <taxon>Sphingomonadaceae</taxon>
        <taxon>Sphingopyxis</taxon>
    </lineage>
</organism>
<keyword evidence="3" id="KW-1185">Reference proteome</keyword>
<dbReference type="KEGG" id="sgi:SGRAN_3227"/>
<dbReference type="EMBL" id="CP012199">
    <property type="protein sequence ID" value="AMG75570.1"/>
    <property type="molecule type" value="Genomic_DNA"/>
</dbReference>
<name>A0AA86GM66_9SPHN</name>
<feature type="domain" description="Microcin J25-processing protein McjB C-terminal" evidence="1">
    <location>
        <begin position="107"/>
        <end position="214"/>
    </location>
</feature>
<dbReference type="InterPro" id="IPR032708">
    <property type="entry name" value="McjB_C"/>
</dbReference>
<dbReference type="Proteomes" id="UP000058599">
    <property type="component" value="Chromosome"/>
</dbReference>
<dbReference type="NCBIfam" id="NF033537">
    <property type="entry name" value="lasso_biosyn_B2"/>
    <property type="match status" value="1"/>
</dbReference>
<reference evidence="2 3" key="1">
    <citation type="journal article" date="2016" name="BMC Genomics">
        <title>Genomic analysis of the nitrate-respiring Sphingopyxis granuli (formerly Sphingomonas macrogoltabida) strain TFA.</title>
        <authorList>
            <person name="Garcia-Romero I."/>
            <person name="Perez-Pulido A.J."/>
            <person name="Gonzalez-Flores Y.E."/>
            <person name="Reyes-Ramirez F."/>
            <person name="Santero E."/>
            <person name="Floriano B."/>
        </authorList>
    </citation>
    <scope>NUCLEOTIDE SEQUENCE [LARGE SCALE GENOMIC DNA]</scope>
    <source>
        <strain evidence="2 3">TFA</strain>
    </source>
</reference>
<evidence type="ECO:0000313" key="2">
    <source>
        <dbReference type="EMBL" id="AMG75570.1"/>
    </source>
</evidence>
<dbReference type="RefSeq" id="WP_067185410.1">
    <property type="nucleotide sequence ID" value="NZ_CP012199.1"/>
</dbReference>
<protein>
    <recommendedName>
        <fullName evidence="1">Microcin J25-processing protein McjB C-terminal domain-containing protein</fullName>
    </recommendedName>
</protein>
<sequence>MGWTLAPGTGFCETAEELIFLDLSRDKYFALRGRDRAAFARLRAGQANDSDTMARLVATGLLQRTDKPTSIASTVIDVPSRDLAAVPEEGFSLGMVISSMLAVRWARSAMRSERIGRTLADRRRHAAAIAREPAGPAIEALAARYAANRWINPEPQRCLIDALALDHILVAKGLVPTLVFGVRMAPFRAHCWLQTPSAILTGTAAEARNFTPILVV</sequence>
<evidence type="ECO:0000313" key="3">
    <source>
        <dbReference type="Proteomes" id="UP000058599"/>
    </source>
</evidence>
<evidence type="ECO:0000259" key="1">
    <source>
        <dbReference type="Pfam" id="PF13471"/>
    </source>
</evidence>